<protein>
    <submittedName>
        <fullName evidence="2">Uncharacterized protein</fullName>
    </submittedName>
</protein>
<keyword evidence="3" id="KW-1185">Reference proteome</keyword>
<feature type="compositionally biased region" description="Pro residues" evidence="1">
    <location>
        <begin position="168"/>
        <end position="177"/>
    </location>
</feature>
<dbReference type="Proteomes" id="UP001479436">
    <property type="component" value="Unassembled WGS sequence"/>
</dbReference>
<dbReference type="EMBL" id="JASJQH010006367">
    <property type="protein sequence ID" value="KAK9736441.1"/>
    <property type="molecule type" value="Genomic_DNA"/>
</dbReference>
<comment type="caution">
    <text evidence="2">The sequence shown here is derived from an EMBL/GenBank/DDBJ whole genome shotgun (WGS) entry which is preliminary data.</text>
</comment>
<evidence type="ECO:0000256" key="1">
    <source>
        <dbReference type="SAM" id="MobiDB-lite"/>
    </source>
</evidence>
<feature type="compositionally biased region" description="Polar residues" evidence="1">
    <location>
        <begin position="27"/>
        <end position="38"/>
    </location>
</feature>
<feature type="compositionally biased region" description="Polar residues" evidence="1">
    <location>
        <begin position="65"/>
        <end position="75"/>
    </location>
</feature>
<name>A0ABR2WC40_9FUNG</name>
<proteinExistence type="predicted"/>
<sequence>MKINAGAPKSTSTWLSTTSKAPPVQQRWLQNASTSSEPRSPPSFLRPTPKFLNDSSSAKKDVESTDSMLSPPNVTSQSESEESDLNDSDTANRLPTPPKSFDKPVPPFVNSKSRAGATPPTSFLPPPPSAPTIKVPAEAESQSNDHLPPWQKSIGRPRSSSTGRAPGAPLPPPPPPSTNASSSVEAAEDSRMSVANRIRGFSSVSVPPNNRLPSPPPLGW</sequence>
<gene>
    <name evidence="2" type="ORF">K7432_018522</name>
</gene>
<evidence type="ECO:0000313" key="2">
    <source>
        <dbReference type="EMBL" id="KAK9736441.1"/>
    </source>
</evidence>
<feature type="compositionally biased region" description="Low complexity" evidence="1">
    <location>
        <begin position="10"/>
        <end position="19"/>
    </location>
</feature>
<accession>A0ABR2WC40</accession>
<evidence type="ECO:0000313" key="3">
    <source>
        <dbReference type="Proteomes" id="UP001479436"/>
    </source>
</evidence>
<feature type="region of interest" description="Disordered" evidence="1">
    <location>
        <begin position="1"/>
        <end position="220"/>
    </location>
</feature>
<organism evidence="2 3">
    <name type="scientific">Basidiobolus ranarum</name>
    <dbReference type="NCBI Taxonomy" id="34480"/>
    <lineage>
        <taxon>Eukaryota</taxon>
        <taxon>Fungi</taxon>
        <taxon>Fungi incertae sedis</taxon>
        <taxon>Zoopagomycota</taxon>
        <taxon>Entomophthoromycotina</taxon>
        <taxon>Basidiobolomycetes</taxon>
        <taxon>Basidiobolales</taxon>
        <taxon>Basidiobolaceae</taxon>
        <taxon>Basidiobolus</taxon>
    </lineage>
</organism>
<reference evidence="2 3" key="1">
    <citation type="submission" date="2023-04" db="EMBL/GenBank/DDBJ databases">
        <title>Genome of Basidiobolus ranarum AG-B5.</title>
        <authorList>
            <person name="Stajich J.E."/>
            <person name="Carter-House D."/>
            <person name="Gryganskyi A."/>
        </authorList>
    </citation>
    <scope>NUCLEOTIDE SEQUENCE [LARGE SCALE GENOMIC DNA]</scope>
    <source>
        <strain evidence="2 3">AG-B5</strain>
    </source>
</reference>
<feature type="compositionally biased region" description="Low complexity" evidence="1">
    <location>
        <begin position="202"/>
        <end position="212"/>
    </location>
</feature>